<protein>
    <submittedName>
        <fullName evidence="1">DNA-binding protein</fullName>
    </submittedName>
</protein>
<keyword evidence="1" id="KW-0238">DNA-binding</keyword>
<dbReference type="Pfam" id="PF14367">
    <property type="entry name" value="DUF4411"/>
    <property type="match status" value="1"/>
</dbReference>
<dbReference type="GO" id="GO:0003677">
    <property type="term" value="F:DNA binding"/>
    <property type="evidence" value="ECO:0007669"/>
    <property type="project" value="UniProtKB-KW"/>
</dbReference>
<gene>
    <name evidence="1" type="ORF">BKH29_09765</name>
</gene>
<comment type="caution">
    <text evidence="1">The sequence shown here is derived from an EMBL/GenBank/DDBJ whole genome shotgun (WGS) entry which is preliminary data.</text>
</comment>
<organism evidence="1 2">
    <name type="scientific">Actinomyces oris</name>
    <dbReference type="NCBI Taxonomy" id="544580"/>
    <lineage>
        <taxon>Bacteria</taxon>
        <taxon>Bacillati</taxon>
        <taxon>Actinomycetota</taxon>
        <taxon>Actinomycetes</taxon>
        <taxon>Actinomycetales</taxon>
        <taxon>Actinomycetaceae</taxon>
        <taxon>Actinomyces</taxon>
    </lineage>
</organism>
<dbReference type="SUPFAM" id="SSF88723">
    <property type="entry name" value="PIN domain-like"/>
    <property type="match status" value="1"/>
</dbReference>
<proteinExistence type="predicted"/>
<evidence type="ECO:0000313" key="2">
    <source>
        <dbReference type="Proteomes" id="UP000186857"/>
    </source>
</evidence>
<dbReference type="EMBL" id="MSKJ01000023">
    <property type="protein sequence ID" value="OLO43714.1"/>
    <property type="molecule type" value="Genomic_DNA"/>
</dbReference>
<sequence>MLFLLDSNVFINASRLYYHPDVAPTFWEWLTEQNRIGYIASVSRVKDEINDGDSGYLKKWSSELPSTFWLQPGANAMASMTRLADWAMHPDRPYWDSARAEFLGVADYYLVAQAHSAGAAVVTFELPSPNSRRRVLIPDACDAMGVTYCDPFNVYRRLGLRFY</sequence>
<dbReference type="OrthoDB" id="338425at2"/>
<accession>A0A1Q8V6K0</accession>
<dbReference type="InterPro" id="IPR016541">
    <property type="entry name" value="UCP008505"/>
</dbReference>
<dbReference type="RefSeq" id="WP_075377286.1">
    <property type="nucleotide sequence ID" value="NZ_MSKJ01000023.1"/>
</dbReference>
<reference evidence="1 2" key="1">
    <citation type="submission" date="2016-12" db="EMBL/GenBank/DDBJ databases">
        <title>Genomic Comparison of strains in the 'Actinomyces naeslundii' Group.</title>
        <authorList>
            <person name="Mughal S.R."/>
            <person name="Do T."/>
            <person name="Gilbert S.C."/>
            <person name="Witherden E.A."/>
            <person name="Didelot X."/>
            <person name="Beighton D."/>
        </authorList>
    </citation>
    <scope>NUCLEOTIDE SEQUENCE [LARGE SCALE GENOMIC DNA]</scope>
    <source>
        <strain evidence="1 2">CCUG 33920</strain>
    </source>
</reference>
<evidence type="ECO:0000313" key="1">
    <source>
        <dbReference type="EMBL" id="OLO43714.1"/>
    </source>
</evidence>
<dbReference type="AlphaFoldDB" id="A0A1Q8V6K0"/>
<dbReference type="InterPro" id="IPR029060">
    <property type="entry name" value="PIN-like_dom_sf"/>
</dbReference>
<name>A0A1Q8V6K0_9ACTO</name>
<dbReference type="Proteomes" id="UP000186857">
    <property type="component" value="Unassembled WGS sequence"/>
</dbReference>